<keyword evidence="2" id="KW-1185">Reference proteome</keyword>
<dbReference type="EMBL" id="JAHEPS010000003">
    <property type="protein sequence ID" value="MBT1444712.1"/>
    <property type="molecule type" value="Genomic_DNA"/>
</dbReference>
<protein>
    <submittedName>
        <fullName evidence="1">Uncharacterized protein</fullName>
    </submittedName>
</protein>
<dbReference type="RefSeq" id="WP_214506917.1">
    <property type="nucleotide sequence ID" value="NZ_JAHEPS010000003.1"/>
</dbReference>
<comment type="caution">
    <text evidence="1">The sequence shown here is derived from an EMBL/GenBank/DDBJ whole genome shotgun (WGS) entry which is preliminary data.</text>
</comment>
<evidence type="ECO:0000313" key="2">
    <source>
        <dbReference type="Proteomes" id="UP001195903"/>
    </source>
</evidence>
<organism evidence="1 2">
    <name type="scientific">Shewanella jiangmenensis</name>
    <dbReference type="NCBI Taxonomy" id="2837387"/>
    <lineage>
        <taxon>Bacteria</taxon>
        <taxon>Pseudomonadati</taxon>
        <taxon>Pseudomonadota</taxon>
        <taxon>Gammaproteobacteria</taxon>
        <taxon>Alteromonadales</taxon>
        <taxon>Shewanellaceae</taxon>
        <taxon>Shewanella</taxon>
    </lineage>
</organism>
<name>A0ABS5V2N8_9GAMM</name>
<dbReference type="Proteomes" id="UP001195903">
    <property type="component" value="Unassembled WGS sequence"/>
</dbReference>
<evidence type="ECO:0000313" key="1">
    <source>
        <dbReference type="EMBL" id="MBT1444712.1"/>
    </source>
</evidence>
<proteinExistence type="predicted"/>
<gene>
    <name evidence="1" type="ORF">KJI95_09285</name>
</gene>
<sequence>MTFIQLNTAPLGPGSYTQWLLPIGSATLAQDLFTQRRRQAKAKKIVLFGENNWMR</sequence>
<accession>A0ABS5V2N8</accession>
<reference evidence="1 2" key="1">
    <citation type="submission" date="2021-05" db="EMBL/GenBank/DDBJ databases">
        <title>Shewanella sp. JM162201.</title>
        <authorList>
            <person name="Xu S."/>
            <person name="Li A."/>
        </authorList>
    </citation>
    <scope>NUCLEOTIDE SEQUENCE [LARGE SCALE GENOMIC DNA]</scope>
    <source>
        <strain evidence="1 2">JM162201</strain>
    </source>
</reference>